<gene>
    <name evidence="2" type="ORF">JG29_05040</name>
</gene>
<organism evidence="2 3">
    <name type="scientific">Bombilactobacillus mellis</name>
    <dbReference type="NCBI Taxonomy" id="1218508"/>
    <lineage>
        <taxon>Bacteria</taxon>
        <taxon>Bacillati</taxon>
        <taxon>Bacillota</taxon>
        <taxon>Bacilli</taxon>
        <taxon>Lactobacillales</taxon>
        <taxon>Lactobacillaceae</taxon>
        <taxon>Bombilactobacillus</taxon>
    </lineage>
</organism>
<protein>
    <recommendedName>
        <fullName evidence="1">DUF2089 domain-containing protein</fullName>
    </recommendedName>
</protein>
<reference evidence="2 3" key="1">
    <citation type="submission" date="2014-12" db="EMBL/GenBank/DDBJ databases">
        <title>Comparative genomics of the lactic acid bacteria isolated from the honey bee gut.</title>
        <authorList>
            <person name="Ellegaard K.M."/>
            <person name="Tamarit D."/>
            <person name="Javelind E."/>
            <person name="Olofsson T."/>
            <person name="Andersson S.G."/>
            <person name="Vasquez A."/>
        </authorList>
    </citation>
    <scope>NUCLEOTIDE SEQUENCE [LARGE SCALE GENOMIC DNA]</scope>
    <source>
        <strain evidence="2 3">Hon2</strain>
    </source>
</reference>
<feature type="domain" description="DUF2089" evidence="1">
    <location>
        <begin position="11"/>
        <end position="55"/>
    </location>
</feature>
<dbReference type="RefSeq" id="WP_045922372.1">
    <property type="nucleotide sequence ID" value="NZ_JAAEDY010000010.1"/>
</dbReference>
<accession>A0A0F4KTX9</accession>
<dbReference type="AlphaFoldDB" id="A0A0F4KTX9"/>
<dbReference type="InterPro" id="IPR018658">
    <property type="entry name" value="DUF2089"/>
</dbReference>
<dbReference type="EMBL" id="JXBZ01000004">
    <property type="protein sequence ID" value="KJY49444.1"/>
    <property type="molecule type" value="Genomic_DNA"/>
</dbReference>
<proteinExistence type="predicted"/>
<comment type="caution">
    <text evidence="2">The sequence shown here is derived from an EMBL/GenBank/DDBJ whole genome shotgun (WGS) entry which is preliminary data.</text>
</comment>
<sequence>MSNKHQWLDSLTPDEEAFVKNFILNSGSLKKLQREYKVSYPTIRHKLNTIIEKIREKPDRKNNFNQKLMQLVIDEDISLYAANIIMQMYKEEKDD</sequence>
<evidence type="ECO:0000313" key="2">
    <source>
        <dbReference type="EMBL" id="KJY49444.1"/>
    </source>
</evidence>
<dbReference type="HOGENOM" id="CLU_132137_1_0_9"/>
<dbReference type="Pfam" id="PF09862">
    <property type="entry name" value="DUF2089"/>
    <property type="match status" value="1"/>
</dbReference>
<dbReference type="PATRIC" id="fig|1218508.4.peg.516"/>
<keyword evidence="3" id="KW-1185">Reference proteome</keyword>
<dbReference type="Proteomes" id="UP000033695">
    <property type="component" value="Unassembled WGS sequence"/>
</dbReference>
<evidence type="ECO:0000259" key="1">
    <source>
        <dbReference type="Pfam" id="PF09862"/>
    </source>
</evidence>
<evidence type="ECO:0000313" key="3">
    <source>
        <dbReference type="Proteomes" id="UP000033695"/>
    </source>
</evidence>
<name>A0A0F4KTX9_9LACO</name>